<dbReference type="PANTHER" id="PTHR24198:SF165">
    <property type="entry name" value="ANKYRIN REPEAT-CONTAINING PROTEIN-RELATED"/>
    <property type="match status" value="1"/>
</dbReference>
<proteinExistence type="predicted"/>
<keyword evidence="1" id="KW-0677">Repeat</keyword>
<dbReference type="EMBL" id="WHJH01000072">
    <property type="protein sequence ID" value="NHZ93411.1"/>
    <property type="molecule type" value="Genomic_DNA"/>
</dbReference>
<organism evidence="5 6">
    <name type="scientific">Massilia mucilaginosa</name>
    <dbReference type="NCBI Taxonomy" id="2609282"/>
    <lineage>
        <taxon>Bacteria</taxon>
        <taxon>Pseudomonadati</taxon>
        <taxon>Pseudomonadota</taxon>
        <taxon>Betaproteobacteria</taxon>
        <taxon>Burkholderiales</taxon>
        <taxon>Oxalobacteraceae</taxon>
        <taxon>Telluria group</taxon>
        <taxon>Massilia</taxon>
    </lineage>
</organism>
<accession>A0ABX0P291</accession>
<protein>
    <recommendedName>
        <fullName evidence="7">Ankyrin repeat domain-containing protein</fullName>
    </recommendedName>
</protein>
<evidence type="ECO:0008006" key="7">
    <source>
        <dbReference type="Google" id="ProtNLM"/>
    </source>
</evidence>
<dbReference type="RefSeq" id="WP_166882097.1">
    <property type="nucleotide sequence ID" value="NZ_WHJH01000072.1"/>
</dbReference>
<dbReference type="SMART" id="SM00248">
    <property type="entry name" value="ANK"/>
    <property type="match status" value="5"/>
</dbReference>
<feature type="repeat" description="ANK" evidence="3">
    <location>
        <begin position="88"/>
        <end position="120"/>
    </location>
</feature>
<feature type="chain" id="PRO_5045853694" description="Ankyrin repeat domain-containing protein" evidence="4">
    <location>
        <begin position="23"/>
        <end position="265"/>
    </location>
</feature>
<feature type="signal peptide" evidence="4">
    <location>
        <begin position="1"/>
        <end position="22"/>
    </location>
</feature>
<evidence type="ECO:0000256" key="2">
    <source>
        <dbReference type="ARBA" id="ARBA00023043"/>
    </source>
</evidence>
<evidence type="ECO:0000313" key="5">
    <source>
        <dbReference type="EMBL" id="NHZ93411.1"/>
    </source>
</evidence>
<evidence type="ECO:0000256" key="4">
    <source>
        <dbReference type="SAM" id="SignalP"/>
    </source>
</evidence>
<dbReference type="Pfam" id="PF12796">
    <property type="entry name" value="Ank_2"/>
    <property type="match status" value="2"/>
</dbReference>
<evidence type="ECO:0000313" key="6">
    <source>
        <dbReference type="Proteomes" id="UP000609726"/>
    </source>
</evidence>
<dbReference type="PROSITE" id="PS50088">
    <property type="entry name" value="ANK_REPEAT"/>
    <property type="match status" value="3"/>
</dbReference>
<dbReference type="InterPro" id="IPR036770">
    <property type="entry name" value="Ankyrin_rpt-contain_sf"/>
</dbReference>
<feature type="repeat" description="ANK" evidence="3">
    <location>
        <begin position="122"/>
        <end position="154"/>
    </location>
</feature>
<comment type="caution">
    <text evidence="5">The sequence shown here is derived from an EMBL/GenBank/DDBJ whole genome shotgun (WGS) entry which is preliminary data.</text>
</comment>
<keyword evidence="6" id="KW-1185">Reference proteome</keyword>
<dbReference type="SUPFAM" id="SSF48403">
    <property type="entry name" value="Ankyrin repeat"/>
    <property type="match status" value="1"/>
</dbReference>
<dbReference type="PANTHER" id="PTHR24198">
    <property type="entry name" value="ANKYRIN REPEAT AND PROTEIN KINASE DOMAIN-CONTAINING PROTEIN"/>
    <property type="match status" value="1"/>
</dbReference>
<reference evidence="5 6" key="1">
    <citation type="submission" date="2019-10" db="EMBL/GenBank/DDBJ databases">
        <title>Taxonomy of Antarctic Massilia spp.: description of Massilia rubra sp. nov., Massilia aquatica sp. nov., Massilia mucilaginosa sp. nov., Massilia frigida sp. nov. isolated from streams, lakes and regoliths.</title>
        <authorList>
            <person name="Holochova P."/>
            <person name="Sedlacek I."/>
            <person name="Kralova S."/>
            <person name="Maslanova I."/>
            <person name="Busse H.-J."/>
            <person name="Stankova E."/>
            <person name="Vrbovska V."/>
            <person name="Kovarovic V."/>
            <person name="Bartak M."/>
            <person name="Svec P."/>
            <person name="Pantucek R."/>
        </authorList>
    </citation>
    <scope>NUCLEOTIDE SEQUENCE [LARGE SCALE GENOMIC DNA]</scope>
    <source>
        <strain evidence="5 6">CCM 8733</strain>
    </source>
</reference>
<evidence type="ECO:0000256" key="3">
    <source>
        <dbReference type="PROSITE-ProRule" id="PRU00023"/>
    </source>
</evidence>
<dbReference type="PROSITE" id="PS50297">
    <property type="entry name" value="ANK_REP_REGION"/>
    <property type="match status" value="3"/>
</dbReference>
<sequence length="265" mass="27949">MIRRMAWPAVLAMLLTLAPAQAKTPVREPASAAVRCPAARASGDAFQDAAREFRPGAAPRIFMALSKDRHALLKKLLAAGDDPNICHAGISPLMMAVANGDAQVVALLLDAGARLDSPRDTNGSTPLHYALSTPPLEIATLLLERGADARVLADGGRTTLHSLALQPLPPPQQQAIQIALAARLLRQRIPVDATHGQGDTALQMAVSTGNLGLTNLLLEHGADPTLRNKRGEDALACARRRGHAAVVQRLQQHLAGKTALSPAQQ</sequence>
<keyword evidence="4" id="KW-0732">Signal</keyword>
<gene>
    <name evidence="5" type="ORF">F2P45_31040</name>
</gene>
<dbReference type="Proteomes" id="UP000609726">
    <property type="component" value="Unassembled WGS sequence"/>
</dbReference>
<dbReference type="PRINTS" id="PR01415">
    <property type="entry name" value="ANKYRIN"/>
</dbReference>
<dbReference type="Gene3D" id="1.25.40.20">
    <property type="entry name" value="Ankyrin repeat-containing domain"/>
    <property type="match status" value="2"/>
</dbReference>
<feature type="repeat" description="ANK" evidence="3">
    <location>
        <begin position="197"/>
        <end position="229"/>
    </location>
</feature>
<evidence type="ECO:0000256" key="1">
    <source>
        <dbReference type="ARBA" id="ARBA00022737"/>
    </source>
</evidence>
<keyword evidence="2 3" id="KW-0040">ANK repeat</keyword>
<dbReference type="InterPro" id="IPR002110">
    <property type="entry name" value="Ankyrin_rpt"/>
</dbReference>
<name>A0ABX0P291_9BURK</name>